<keyword evidence="3" id="KW-1185">Reference proteome</keyword>
<feature type="compositionally biased region" description="Polar residues" evidence="1">
    <location>
        <begin position="55"/>
        <end position="66"/>
    </location>
</feature>
<gene>
    <name evidence="2" type="ORF">CR513_52398</name>
</gene>
<name>A0A371ERL1_MUCPR</name>
<accession>A0A371ERL1</accession>
<proteinExistence type="predicted"/>
<feature type="compositionally biased region" description="Basic and acidic residues" evidence="1">
    <location>
        <begin position="72"/>
        <end position="94"/>
    </location>
</feature>
<evidence type="ECO:0000256" key="1">
    <source>
        <dbReference type="SAM" id="MobiDB-lite"/>
    </source>
</evidence>
<feature type="non-terminal residue" evidence="2">
    <location>
        <position position="1"/>
    </location>
</feature>
<evidence type="ECO:0000313" key="3">
    <source>
        <dbReference type="Proteomes" id="UP000257109"/>
    </source>
</evidence>
<sequence length="100" mass="11608">MGELSDVLVKICNFNPKFALQSMFMALKRSPTTIDELRIKVIGYIQMKEIVESHNSVHAKQSLTPRNTKEHRHSEQNNEKKDETRVDPRTKISDFHSPQC</sequence>
<dbReference type="OrthoDB" id="1425436at2759"/>
<protein>
    <submittedName>
        <fullName evidence="2">Uncharacterized protein</fullName>
    </submittedName>
</protein>
<dbReference type="Proteomes" id="UP000257109">
    <property type="component" value="Unassembled WGS sequence"/>
</dbReference>
<evidence type="ECO:0000313" key="2">
    <source>
        <dbReference type="EMBL" id="RDX68589.1"/>
    </source>
</evidence>
<reference evidence="2" key="1">
    <citation type="submission" date="2018-05" db="EMBL/GenBank/DDBJ databases">
        <title>Draft genome of Mucuna pruriens seed.</title>
        <authorList>
            <person name="Nnadi N.E."/>
            <person name="Vos R."/>
            <person name="Hasami M.H."/>
            <person name="Devisetty U.K."/>
            <person name="Aguiy J.C."/>
        </authorList>
    </citation>
    <scope>NUCLEOTIDE SEQUENCE [LARGE SCALE GENOMIC DNA]</scope>
    <source>
        <strain evidence="2">JCA_2017</strain>
    </source>
</reference>
<comment type="caution">
    <text evidence="2">The sequence shown here is derived from an EMBL/GenBank/DDBJ whole genome shotgun (WGS) entry which is preliminary data.</text>
</comment>
<feature type="region of interest" description="Disordered" evidence="1">
    <location>
        <begin position="55"/>
        <end position="100"/>
    </location>
</feature>
<dbReference type="AlphaFoldDB" id="A0A371ERL1"/>
<organism evidence="2 3">
    <name type="scientific">Mucuna pruriens</name>
    <name type="common">Velvet bean</name>
    <name type="synonym">Dolichos pruriens</name>
    <dbReference type="NCBI Taxonomy" id="157652"/>
    <lineage>
        <taxon>Eukaryota</taxon>
        <taxon>Viridiplantae</taxon>
        <taxon>Streptophyta</taxon>
        <taxon>Embryophyta</taxon>
        <taxon>Tracheophyta</taxon>
        <taxon>Spermatophyta</taxon>
        <taxon>Magnoliopsida</taxon>
        <taxon>eudicotyledons</taxon>
        <taxon>Gunneridae</taxon>
        <taxon>Pentapetalae</taxon>
        <taxon>rosids</taxon>
        <taxon>fabids</taxon>
        <taxon>Fabales</taxon>
        <taxon>Fabaceae</taxon>
        <taxon>Papilionoideae</taxon>
        <taxon>50 kb inversion clade</taxon>
        <taxon>NPAAA clade</taxon>
        <taxon>indigoferoid/millettioid clade</taxon>
        <taxon>Phaseoleae</taxon>
        <taxon>Mucuna</taxon>
    </lineage>
</organism>
<dbReference type="EMBL" id="QJKJ01012463">
    <property type="protein sequence ID" value="RDX68589.1"/>
    <property type="molecule type" value="Genomic_DNA"/>
</dbReference>